<evidence type="ECO:0000256" key="2">
    <source>
        <dbReference type="SAM" id="MobiDB-lite"/>
    </source>
</evidence>
<accession>A0ABD3H1E8</accession>
<dbReference type="EMBL" id="JBJQOH010000006">
    <property type="protein sequence ID" value="KAL3685213.1"/>
    <property type="molecule type" value="Genomic_DNA"/>
</dbReference>
<evidence type="ECO:0000313" key="4">
    <source>
        <dbReference type="Proteomes" id="UP001633002"/>
    </source>
</evidence>
<evidence type="ECO:0000256" key="1">
    <source>
        <dbReference type="SAM" id="Coils"/>
    </source>
</evidence>
<reference evidence="3 4" key="1">
    <citation type="submission" date="2024-09" db="EMBL/GenBank/DDBJ databases">
        <title>Chromosome-scale assembly of Riccia sorocarpa.</title>
        <authorList>
            <person name="Paukszto L."/>
        </authorList>
    </citation>
    <scope>NUCLEOTIDE SEQUENCE [LARGE SCALE GENOMIC DNA]</scope>
    <source>
        <strain evidence="3">LP-2024</strain>
        <tissue evidence="3">Aerial parts of the thallus</tissue>
    </source>
</reference>
<evidence type="ECO:0000313" key="3">
    <source>
        <dbReference type="EMBL" id="KAL3685213.1"/>
    </source>
</evidence>
<keyword evidence="1" id="KW-0175">Coiled coil</keyword>
<proteinExistence type="predicted"/>
<name>A0ABD3H1E8_9MARC</name>
<sequence>MATGQVGDAVGRHLPTINIMDDTLLTDYTLPEHKSAMDRIVFLPYTFKELKEVDLVEFSAMCAFGITPYITLLQRNLVPRDLFYWGLFICDVSDERLIITGLNGSATVVGWQELERAFGANHSEDDEFRATKIMQKQLLPYNPNDFLLVFTEKNSNKELVSGKDYEENAYYREAAPYGPTYYLMTVIAELFWCNSKGVRYLTPMIYAYLRALHGNPYNWAKALLHGFKTEILSVQKESRNLDNRRSIQVGWAPVLVHLLYTFRERLFPNSPLASIDHWAQWRLTIHSGDLTFSMNGQSPPAKRPKTLTTIRKPPAPHSATAARAAEPGSRPPMRGSVAPSVSAPMATASSSSNPDTYGSIESVEQFCAVVSVEIQDLLTVKVTDFCAKFAFQKSLLQEKYDALGKEHAVQLGELQAKNQTLTKQAKDLQESNSRVTELKADNERLAVKVTALNCAKKAHGAKIQDLEKHVTNLNNKYNAAANLLKEKDAALKAALAAQTSSKGELEELHRLRVSAGALQRSKVEMEKELSVLKSEKTTATGQLATVTASYNAVKLALDKESHALTEALLRIETLQDEMKTIQFKLEAAENGRTTARQDLATARAQLRQASYLGNASAPQQVPILVH</sequence>
<feature type="coiled-coil region" evidence="1">
    <location>
        <begin position="515"/>
        <end position="605"/>
    </location>
</feature>
<feature type="coiled-coil region" evidence="1">
    <location>
        <begin position="411"/>
        <end position="483"/>
    </location>
</feature>
<dbReference type="Proteomes" id="UP001633002">
    <property type="component" value="Unassembled WGS sequence"/>
</dbReference>
<comment type="caution">
    <text evidence="3">The sequence shown here is derived from an EMBL/GenBank/DDBJ whole genome shotgun (WGS) entry which is preliminary data.</text>
</comment>
<feature type="region of interest" description="Disordered" evidence="2">
    <location>
        <begin position="294"/>
        <end position="355"/>
    </location>
</feature>
<protein>
    <submittedName>
        <fullName evidence="3">Uncharacterized protein</fullName>
    </submittedName>
</protein>
<organism evidence="3 4">
    <name type="scientific">Riccia sorocarpa</name>
    <dbReference type="NCBI Taxonomy" id="122646"/>
    <lineage>
        <taxon>Eukaryota</taxon>
        <taxon>Viridiplantae</taxon>
        <taxon>Streptophyta</taxon>
        <taxon>Embryophyta</taxon>
        <taxon>Marchantiophyta</taxon>
        <taxon>Marchantiopsida</taxon>
        <taxon>Marchantiidae</taxon>
        <taxon>Marchantiales</taxon>
        <taxon>Ricciaceae</taxon>
        <taxon>Riccia</taxon>
    </lineage>
</organism>
<keyword evidence="4" id="KW-1185">Reference proteome</keyword>
<dbReference type="AlphaFoldDB" id="A0ABD3H1E8"/>
<feature type="compositionally biased region" description="Low complexity" evidence="2">
    <location>
        <begin position="317"/>
        <end position="327"/>
    </location>
</feature>
<gene>
    <name evidence="3" type="ORF">R1sor_003235</name>
</gene>